<proteinExistence type="predicted"/>
<gene>
    <name evidence="2" type="ORF">VTJ49DRAFT_135</name>
</gene>
<dbReference type="Proteomes" id="UP001583172">
    <property type="component" value="Unassembled WGS sequence"/>
</dbReference>
<evidence type="ECO:0000256" key="1">
    <source>
        <dbReference type="SAM" id="MobiDB-lite"/>
    </source>
</evidence>
<organism evidence="2 3">
    <name type="scientific">Humicola insolens</name>
    <name type="common">Soft-rot fungus</name>
    <dbReference type="NCBI Taxonomy" id="85995"/>
    <lineage>
        <taxon>Eukaryota</taxon>
        <taxon>Fungi</taxon>
        <taxon>Dikarya</taxon>
        <taxon>Ascomycota</taxon>
        <taxon>Pezizomycotina</taxon>
        <taxon>Sordariomycetes</taxon>
        <taxon>Sordariomycetidae</taxon>
        <taxon>Sordariales</taxon>
        <taxon>Chaetomiaceae</taxon>
        <taxon>Mycothermus</taxon>
    </lineage>
</organism>
<comment type="caution">
    <text evidence="2">The sequence shown here is derived from an EMBL/GenBank/DDBJ whole genome shotgun (WGS) entry which is preliminary data.</text>
</comment>
<feature type="compositionally biased region" description="Acidic residues" evidence="1">
    <location>
        <begin position="298"/>
        <end position="307"/>
    </location>
</feature>
<feature type="compositionally biased region" description="Polar residues" evidence="1">
    <location>
        <begin position="285"/>
        <end position="295"/>
    </location>
</feature>
<dbReference type="EMBL" id="JAZGSY010000010">
    <property type="protein sequence ID" value="KAL1843754.1"/>
    <property type="molecule type" value="Genomic_DNA"/>
</dbReference>
<evidence type="ECO:0000313" key="2">
    <source>
        <dbReference type="EMBL" id="KAL1843754.1"/>
    </source>
</evidence>
<protein>
    <submittedName>
        <fullName evidence="2">Uncharacterized protein</fullName>
    </submittedName>
</protein>
<keyword evidence="3" id="KW-1185">Reference proteome</keyword>
<sequence>MAGTPQPVPRQRIFRGIPRDTDLSSSDDDSGQTYIPGWVRRRLFEEKLKKAHAASKRKRVHDDGNPSDQGLFAAAALGNNNSAMNIVDDKTDDEIISTKAQHQLHQEAMTANNPSTPAGRKGNKNMASGFGPGGLPTPWTGKGVPEASVVPSSKRLKNTEARAVAVASAAQNTPTPSRTRNALSSTFTSTPGGNNGNNIEGDEEITISVMGLLQGEDVSPQTQEALRTMLNSHARRARGVEQSRYLLRSEVKHLRDRVAELEEEQRVSRIASAKVAGELWALSQGSGTGTATRIGTQAEDEDEDGVN</sequence>
<feature type="region of interest" description="Disordered" evidence="1">
    <location>
        <begin position="167"/>
        <end position="198"/>
    </location>
</feature>
<feature type="compositionally biased region" description="Polar residues" evidence="1">
    <location>
        <begin position="171"/>
        <end position="191"/>
    </location>
</feature>
<accession>A0ABR3VQB8</accession>
<feature type="region of interest" description="Disordered" evidence="1">
    <location>
        <begin position="1"/>
        <end position="34"/>
    </location>
</feature>
<evidence type="ECO:0000313" key="3">
    <source>
        <dbReference type="Proteomes" id="UP001583172"/>
    </source>
</evidence>
<name>A0ABR3VQB8_HUMIN</name>
<reference evidence="2 3" key="1">
    <citation type="journal article" date="2024" name="Commun. Biol.">
        <title>Comparative genomic analysis of thermophilic fungi reveals convergent evolutionary adaptations and gene losses.</title>
        <authorList>
            <person name="Steindorff A.S."/>
            <person name="Aguilar-Pontes M.V."/>
            <person name="Robinson A.J."/>
            <person name="Andreopoulos B."/>
            <person name="LaButti K."/>
            <person name="Kuo A."/>
            <person name="Mondo S."/>
            <person name="Riley R."/>
            <person name="Otillar R."/>
            <person name="Haridas S."/>
            <person name="Lipzen A."/>
            <person name="Grimwood J."/>
            <person name="Schmutz J."/>
            <person name="Clum A."/>
            <person name="Reid I.D."/>
            <person name="Moisan M.C."/>
            <person name="Butler G."/>
            <person name="Nguyen T.T.M."/>
            <person name="Dewar K."/>
            <person name="Conant G."/>
            <person name="Drula E."/>
            <person name="Henrissat B."/>
            <person name="Hansel C."/>
            <person name="Singer S."/>
            <person name="Hutchinson M.I."/>
            <person name="de Vries R.P."/>
            <person name="Natvig D.O."/>
            <person name="Powell A.J."/>
            <person name="Tsang A."/>
            <person name="Grigoriev I.V."/>
        </authorList>
    </citation>
    <scope>NUCLEOTIDE SEQUENCE [LARGE SCALE GENOMIC DNA]</scope>
    <source>
        <strain evidence="2 3">CBS 620.91</strain>
    </source>
</reference>
<feature type="region of interest" description="Disordered" evidence="1">
    <location>
        <begin position="285"/>
        <end position="307"/>
    </location>
</feature>